<dbReference type="GeneID" id="28977175"/>
<feature type="compositionally biased region" description="Basic residues" evidence="1">
    <location>
        <begin position="92"/>
        <end position="102"/>
    </location>
</feature>
<evidence type="ECO:0000256" key="1">
    <source>
        <dbReference type="SAM" id="MobiDB-lite"/>
    </source>
</evidence>
<gene>
    <name evidence="2" type="ORF">RHOBADRAFT_53207</name>
</gene>
<feature type="compositionally biased region" description="Low complexity" evidence="1">
    <location>
        <begin position="218"/>
        <end position="231"/>
    </location>
</feature>
<protein>
    <submittedName>
        <fullName evidence="2">Uncharacterized protein</fullName>
    </submittedName>
</protein>
<sequence>MSTPQLSAAFASLAQSAATLRSLRFERSAVLPRAVLGPDELVETLLLRDALPHELALFEPAPASADVIPHDADEVAQMGLLASSSGDDKWMAAKRKGPRRAARHADKPSPLKARRQGGAGGPDADRCLRAAQQLLDIYTLPRAQEHVEALKSQHAGIVQSLNTLEEALRRPVSRTAPQPQNDASFYRKLELEDAIKREQLEVFALEQLKADKEVEVAAVASSSRPSSRAAPGPTATRGGRVPSVVARARGGSTSARPRASQPRTSTSPARSPARAGSATPPPAPAPTSRSARLAQHLEDMRVLSSPARRPIGAEARAAAHASLMAGRPSVGTRPSFGAGRPSVGTRPSVGGARASMGGAADERARRDAEEDDNEGDSTPKAARRASRPAAEAASPSPRKLAPPVPVVRSPAKPAAAPARAARPALPAGVTPVELSSAAETIWSTLGEVNGLTRWGRKWAREQDEGAAEKEQRVVEGKSGWEETLTILQYALANSSSPDNAGPSSPSSHSITSFSTSTTGGAGDGDVSAPSWTPAQVVEAQLCHLLLSVLSGAPPPPPPSASSALPPLAIILRDSLLGSTRKTPHLGMTALKAHLGAFAKGRGWTEEMGTTAIYALVSKQTVKTDRRGREGAAVAFRVVEAA</sequence>
<feature type="compositionally biased region" description="Low complexity" evidence="1">
    <location>
        <begin position="387"/>
        <end position="398"/>
    </location>
</feature>
<feature type="region of interest" description="Disordered" evidence="1">
    <location>
        <begin position="218"/>
        <end position="290"/>
    </location>
</feature>
<accession>A0A194S701</accession>
<dbReference type="Proteomes" id="UP000053890">
    <property type="component" value="Unassembled WGS sequence"/>
</dbReference>
<evidence type="ECO:0000313" key="2">
    <source>
        <dbReference type="EMBL" id="KPV75196.1"/>
    </source>
</evidence>
<feature type="compositionally biased region" description="Low complexity" evidence="1">
    <location>
        <begin position="406"/>
        <end position="423"/>
    </location>
</feature>
<evidence type="ECO:0000313" key="3">
    <source>
        <dbReference type="Proteomes" id="UP000053890"/>
    </source>
</evidence>
<organism evidence="2 3">
    <name type="scientific">Rhodotorula graminis (strain WP1)</name>
    <dbReference type="NCBI Taxonomy" id="578459"/>
    <lineage>
        <taxon>Eukaryota</taxon>
        <taxon>Fungi</taxon>
        <taxon>Dikarya</taxon>
        <taxon>Basidiomycota</taxon>
        <taxon>Pucciniomycotina</taxon>
        <taxon>Microbotryomycetes</taxon>
        <taxon>Sporidiobolales</taxon>
        <taxon>Sporidiobolaceae</taxon>
        <taxon>Rhodotorula</taxon>
    </lineage>
</organism>
<feature type="compositionally biased region" description="Low complexity" evidence="1">
    <location>
        <begin position="262"/>
        <end position="278"/>
    </location>
</feature>
<feature type="region of interest" description="Disordered" evidence="1">
    <location>
        <begin position="494"/>
        <end position="529"/>
    </location>
</feature>
<name>A0A194S701_RHOGW</name>
<dbReference type="OMA" id="IMPGHPY"/>
<reference evidence="2 3" key="1">
    <citation type="journal article" date="2015" name="Front. Microbiol.">
        <title>Genome sequence of the plant growth promoting endophytic yeast Rhodotorula graminis WP1.</title>
        <authorList>
            <person name="Firrincieli A."/>
            <person name="Otillar R."/>
            <person name="Salamov A."/>
            <person name="Schmutz J."/>
            <person name="Khan Z."/>
            <person name="Redman R.S."/>
            <person name="Fleck N.D."/>
            <person name="Lindquist E."/>
            <person name="Grigoriev I.V."/>
            <person name="Doty S.L."/>
        </authorList>
    </citation>
    <scope>NUCLEOTIDE SEQUENCE [LARGE SCALE GENOMIC DNA]</scope>
    <source>
        <strain evidence="2 3">WP1</strain>
    </source>
</reference>
<feature type="region of interest" description="Disordered" evidence="1">
    <location>
        <begin position="87"/>
        <end position="125"/>
    </location>
</feature>
<feature type="region of interest" description="Disordered" evidence="1">
    <location>
        <begin position="325"/>
        <end position="423"/>
    </location>
</feature>
<keyword evidence="3" id="KW-1185">Reference proteome</keyword>
<dbReference type="EMBL" id="KQ474078">
    <property type="protein sequence ID" value="KPV75196.1"/>
    <property type="molecule type" value="Genomic_DNA"/>
</dbReference>
<dbReference type="AlphaFoldDB" id="A0A194S701"/>
<dbReference type="RefSeq" id="XP_018271245.1">
    <property type="nucleotide sequence ID" value="XM_018416727.1"/>
</dbReference>
<proteinExistence type="predicted"/>
<feature type="compositionally biased region" description="Low complexity" evidence="1">
    <location>
        <begin position="503"/>
        <end position="518"/>
    </location>
</feature>
<dbReference type="OrthoDB" id="2500774at2759"/>